<dbReference type="AlphaFoldDB" id="A1ZYY1"/>
<name>A1ZYY1_MICM2</name>
<dbReference type="OrthoDB" id="9805698at2"/>
<sequence>MTRYKTEQLLSFEIPYDWDLLTTHFDWLQALYDCPQDPIYHAEGNVGIHTRMVVEALFELQGWQQADAQTRTILFTACLLHDIAKPECTVIEPIEGTDQVRITSPRHAKKGEKRARQVLADLPWSHWVKEQICQLVRFHGLPIWFLSKTHPEKTVIQASLSVNTEWLAWVAEADLRGRISDTQEEWLERIEFFAEFCREQHCFGAARHFASPHTRFLYFQKSEVYPDAPIYDNTCVEVFLLCGLPGAGKDTWIDTYATDLPVVSLDKLRQELGVSFKDNQGKVIQAAQEKAKECLRKQQSFVWNATNITRQNRKKLIDLFSQYRGSTTIVYLPKPLSVVLKQNREREVVIKEKVIYNFLGRLEPPTIAEAHRLWVVE</sequence>
<keyword evidence="1" id="KW-0547">Nucleotide-binding</keyword>
<reference evidence="3 4" key="1">
    <citation type="submission" date="2007-01" db="EMBL/GenBank/DDBJ databases">
        <authorList>
            <person name="Haygood M."/>
            <person name="Podell S."/>
            <person name="Anderson C."/>
            <person name="Hopkinson B."/>
            <person name="Roe K."/>
            <person name="Barbeau K."/>
            <person name="Gaasterland T."/>
            <person name="Ferriera S."/>
            <person name="Johnson J."/>
            <person name="Kravitz S."/>
            <person name="Beeson K."/>
            <person name="Sutton G."/>
            <person name="Rogers Y.-H."/>
            <person name="Friedman R."/>
            <person name="Frazier M."/>
            <person name="Venter J.C."/>
        </authorList>
    </citation>
    <scope>NUCLEOTIDE SEQUENCE [LARGE SCALE GENOMIC DNA]</scope>
    <source>
        <strain evidence="3 4">ATCC 23134</strain>
    </source>
</reference>
<dbReference type="Gene3D" id="3.40.50.300">
    <property type="entry name" value="P-loop containing nucleotide triphosphate hydrolases"/>
    <property type="match status" value="1"/>
</dbReference>
<dbReference type="CDD" id="cd00077">
    <property type="entry name" value="HDc"/>
    <property type="match status" value="1"/>
</dbReference>
<dbReference type="GO" id="GO:0016787">
    <property type="term" value="F:hydrolase activity"/>
    <property type="evidence" value="ECO:0007669"/>
    <property type="project" value="UniProtKB-KW"/>
</dbReference>
<dbReference type="Pfam" id="PF01966">
    <property type="entry name" value="HD"/>
    <property type="match status" value="1"/>
</dbReference>
<keyword evidence="3" id="KW-0378">Hydrolase</keyword>
<feature type="domain" description="HD" evidence="2">
    <location>
        <begin position="48"/>
        <end position="143"/>
    </location>
</feature>
<dbReference type="PANTHER" id="PTHR47545">
    <property type="entry name" value="MULTIFUNCTIONAL CCA PROTEIN"/>
    <property type="match status" value="1"/>
</dbReference>
<evidence type="ECO:0000256" key="1">
    <source>
        <dbReference type="ARBA" id="ARBA00022741"/>
    </source>
</evidence>
<dbReference type="InterPro" id="IPR027417">
    <property type="entry name" value="P-loop_NTPase"/>
</dbReference>
<dbReference type="SUPFAM" id="SSF109604">
    <property type="entry name" value="HD-domain/PDEase-like"/>
    <property type="match status" value="1"/>
</dbReference>
<dbReference type="PANTHER" id="PTHR47545:SF2">
    <property type="entry name" value="CC-ADDING TRNA NUCLEOTIDYLTRANSFERASE"/>
    <property type="match status" value="1"/>
</dbReference>
<comment type="caution">
    <text evidence="3">The sequence shown here is derived from an EMBL/GenBank/DDBJ whole genome shotgun (WGS) entry which is preliminary data.</text>
</comment>
<evidence type="ECO:0000313" key="4">
    <source>
        <dbReference type="Proteomes" id="UP000004095"/>
    </source>
</evidence>
<keyword evidence="4" id="KW-1185">Reference proteome</keyword>
<dbReference type="Proteomes" id="UP000004095">
    <property type="component" value="Unassembled WGS sequence"/>
</dbReference>
<dbReference type="InterPro" id="IPR006674">
    <property type="entry name" value="HD_domain"/>
</dbReference>
<dbReference type="RefSeq" id="WP_002704876.1">
    <property type="nucleotide sequence ID" value="NZ_AAWS01000070.1"/>
</dbReference>
<dbReference type="Gene3D" id="1.10.3090.10">
    <property type="entry name" value="cca-adding enzyme, domain 2"/>
    <property type="match status" value="1"/>
</dbReference>
<proteinExistence type="predicted"/>
<protein>
    <submittedName>
        <fullName evidence="3">Metal-dependent phosphohydrolase</fullName>
    </submittedName>
</protein>
<evidence type="ECO:0000313" key="3">
    <source>
        <dbReference type="EMBL" id="EAY24417.1"/>
    </source>
</evidence>
<gene>
    <name evidence="3" type="ORF">M23134_01757</name>
</gene>
<dbReference type="eggNOG" id="COG4639">
    <property type="taxonomic scope" value="Bacteria"/>
</dbReference>
<dbReference type="InterPro" id="IPR050124">
    <property type="entry name" value="tRNA_CCA-adding_enzyme"/>
</dbReference>
<accession>A1ZYY1</accession>
<evidence type="ECO:0000259" key="2">
    <source>
        <dbReference type="Pfam" id="PF01966"/>
    </source>
</evidence>
<dbReference type="EMBL" id="AAWS01000070">
    <property type="protein sequence ID" value="EAY24417.1"/>
    <property type="molecule type" value="Genomic_DNA"/>
</dbReference>
<dbReference type="GO" id="GO:0000166">
    <property type="term" value="F:nucleotide binding"/>
    <property type="evidence" value="ECO:0007669"/>
    <property type="project" value="UniProtKB-KW"/>
</dbReference>
<organism evidence="3 4">
    <name type="scientific">Microscilla marina ATCC 23134</name>
    <dbReference type="NCBI Taxonomy" id="313606"/>
    <lineage>
        <taxon>Bacteria</taxon>
        <taxon>Pseudomonadati</taxon>
        <taxon>Bacteroidota</taxon>
        <taxon>Cytophagia</taxon>
        <taxon>Cytophagales</taxon>
        <taxon>Microscillaceae</taxon>
        <taxon>Microscilla</taxon>
    </lineage>
</organism>
<dbReference type="Pfam" id="PF13671">
    <property type="entry name" value="AAA_33"/>
    <property type="match status" value="1"/>
</dbReference>
<dbReference type="InterPro" id="IPR003607">
    <property type="entry name" value="HD/PDEase_dom"/>
</dbReference>
<dbReference type="SUPFAM" id="SSF52540">
    <property type="entry name" value="P-loop containing nucleoside triphosphate hydrolases"/>
    <property type="match status" value="1"/>
</dbReference>